<comment type="similarity">
    <text evidence="1 7">Belongs to the class-II aminoacyl-tRNA synthetase family. Type 1 subfamily.</text>
</comment>
<evidence type="ECO:0000256" key="7">
    <source>
        <dbReference type="HAMAP-Rule" id="MF_00044"/>
    </source>
</evidence>
<feature type="site" description="Important for tRNA non-discrimination" evidence="7">
    <location>
        <position position="32"/>
    </location>
</feature>
<comment type="subunit">
    <text evidence="7">Homodimer.</text>
</comment>
<feature type="binding site" evidence="7">
    <location>
        <position position="491"/>
    </location>
    <ligand>
        <name>ATP</name>
        <dbReference type="ChEBI" id="CHEBI:30616"/>
    </ligand>
</feature>
<dbReference type="Gene3D" id="3.30.1360.30">
    <property type="entry name" value="GAD-like domain"/>
    <property type="match status" value="1"/>
</dbReference>
<sequence length="600" mass="67616">MSMRTSYCGLVTEQQLGQTVKLCGWVNRRRDHGGVIFIDLRDREGLVQVVCDPDRAEMFKAAEGLRNEFCVQITGLVRSRPAGTENANLTSGKIEVLCHELQVLNASVTPPFQLDDENLSETTRLTHRVLDLRRPQMQYNLRLRYKVAMEVRKYLDAQGFIDIETPMLTKSTPEGARDYLVPSRVNAGQFFALPQSPQLFKQLLMVAGFDRYYQITKCFRDEDLRADRQPEFTQIDCETSFLSEQEIRDLFENMIRHVFKEAIGVELDAKVPVMEYSEAMRRFGSDKPDLRVKLEFTELTDVMGDVDFKVFSVPATTEGGRVVALRVPGGAEISRSEIDAYTEFVKIYGAKGLAWIKVNEVAKGRDGLQSPIVKNLHDAAIASILERTGAQDGDIIFFGADKAKVVNDGIGALRLKIGHSEFGKSHGLFEAGWRPLWVVDFPMFEYDEDDARWVACHHPFTSPKDEHIDYLETDPGKCLAKAYDMVLNGWEIGGGSVRIFQEDVQSKVFRALKLGEEEARAKFGFLLDALQYGAPPHGGIAFGLDRIITMMAGADSIRDVIAFPKTQRAQDLLTQAPSPVDERQLRELHIRLRQPEAPKA</sequence>
<dbReference type="RefSeq" id="WP_150565640.1">
    <property type="nucleotide sequence ID" value="NZ_CABPSD010000002.1"/>
</dbReference>
<keyword evidence="3 7" id="KW-0547">Nucleotide-binding</keyword>
<keyword evidence="2 7" id="KW-0436">Ligase</keyword>
<comment type="subcellular location">
    <subcellularLocation>
        <location evidence="7">Cytoplasm</location>
    </subcellularLocation>
</comment>
<dbReference type="PANTHER" id="PTHR22594">
    <property type="entry name" value="ASPARTYL/LYSYL-TRNA SYNTHETASE"/>
    <property type="match status" value="1"/>
</dbReference>
<evidence type="ECO:0000313" key="9">
    <source>
        <dbReference type="EMBL" id="VVD76433.1"/>
    </source>
</evidence>
<reference evidence="9 10" key="1">
    <citation type="submission" date="2019-08" db="EMBL/GenBank/DDBJ databases">
        <authorList>
            <person name="Peeters C."/>
        </authorList>
    </citation>
    <scope>NUCLEOTIDE SEQUENCE [LARGE SCALE GENOMIC DNA]</scope>
    <source>
        <strain evidence="9 10">LMG 31116</strain>
    </source>
</reference>
<evidence type="ECO:0000256" key="4">
    <source>
        <dbReference type="ARBA" id="ARBA00022840"/>
    </source>
</evidence>
<dbReference type="Pfam" id="PF02938">
    <property type="entry name" value="GAD"/>
    <property type="match status" value="1"/>
</dbReference>
<dbReference type="SUPFAM" id="SSF50249">
    <property type="entry name" value="Nucleic acid-binding proteins"/>
    <property type="match status" value="1"/>
</dbReference>
<evidence type="ECO:0000259" key="8">
    <source>
        <dbReference type="PROSITE" id="PS50862"/>
    </source>
</evidence>
<dbReference type="Proteomes" id="UP000368474">
    <property type="component" value="Unassembled WGS sequence"/>
</dbReference>
<evidence type="ECO:0000256" key="2">
    <source>
        <dbReference type="ARBA" id="ARBA00022598"/>
    </source>
</evidence>
<keyword evidence="4 7" id="KW-0067">ATP-binding</keyword>
<feature type="binding site" evidence="7">
    <location>
        <begin position="220"/>
        <end position="222"/>
    </location>
    <ligand>
        <name>ATP</name>
        <dbReference type="ChEBI" id="CHEBI:30616"/>
    </ligand>
</feature>
<keyword evidence="10" id="KW-1185">Reference proteome</keyword>
<evidence type="ECO:0000256" key="6">
    <source>
        <dbReference type="ARBA" id="ARBA00023146"/>
    </source>
</evidence>
<dbReference type="InterPro" id="IPR012340">
    <property type="entry name" value="NA-bd_OB-fold"/>
</dbReference>
<feature type="site" description="Important for tRNA non-discrimination" evidence="7">
    <location>
        <position position="83"/>
    </location>
</feature>
<dbReference type="PRINTS" id="PR01042">
    <property type="entry name" value="TRNASYNTHASP"/>
</dbReference>
<evidence type="ECO:0000256" key="5">
    <source>
        <dbReference type="ARBA" id="ARBA00022917"/>
    </source>
</evidence>
<dbReference type="Gene3D" id="2.40.50.140">
    <property type="entry name" value="Nucleic acid-binding proteins"/>
    <property type="match status" value="1"/>
</dbReference>
<dbReference type="Pfam" id="PF01336">
    <property type="entry name" value="tRNA_anti-codon"/>
    <property type="match status" value="1"/>
</dbReference>
<feature type="binding site" evidence="7">
    <location>
        <position position="498"/>
    </location>
    <ligand>
        <name>L-aspartate</name>
        <dbReference type="ChEBI" id="CHEBI:29991"/>
    </ligand>
</feature>
<dbReference type="InterPro" id="IPR047090">
    <property type="entry name" value="AspRS_core"/>
</dbReference>
<dbReference type="EC" id="6.1.1.23" evidence="7"/>
<dbReference type="AlphaFoldDB" id="A0A5E4SNF4"/>
<dbReference type="CDD" id="cd04317">
    <property type="entry name" value="EcAspRS_like_N"/>
    <property type="match status" value="1"/>
</dbReference>
<accession>A0A5E4SNF4</accession>
<dbReference type="InterPro" id="IPR045864">
    <property type="entry name" value="aa-tRNA-synth_II/BPL/LPL"/>
</dbReference>
<comment type="catalytic activity">
    <reaction evidence="7">
        <text>tRNA(Asx) + L-aspartate + ATP = L-aspartyl-tRNA(Asx) + AMP + diphosphate</text>
        <dbReference type="Rhea" id="RHEA:18349"/>
        <dbReference type="Rhea" id="RHEA-COMP:9710"/>
        <dbReference type="Rhea" id="RHEA-COMP:9711"/>
        <dbReference type="ChEBI" id="CHEBI:29991"/>
        <dbReference type="ChEBI" id="CHEBI:30616"/>
        <dbReference type="ChEBI" id="CHEBI:33019"/>
        <dbReference type="ChEBI" id="CHEBI:78442"/>
        <dbReference type="ChEBI" id="CHEBI:78516"/>
        <dbReference type="ChEBI" id="CHEBI:456215"/>
        <dbReference type="EC" id="6.1.1.23"/>
    </reaction>
</comment>
<keyword evidence="6 7" id="KW-0030">Aminoacyl-tRNA synthetase</keyword>
<dbReference type="InterPro" id="IPR006195">
    <property type="entry name" value="aa-tRNA-synth_II"/>
</dbReference>
<dbReference type="Pfam" id="PF00152">
    <property type="entry name" value="tRNA-synt_2"/>
    <property type="match status" value="1"/>
</dbReference>
<dbReference type="NCBIfam" id="NF001750">
    <property type="entry name" value="PRK00476.1"/>
    <property type="match status" value="1"/>
</dbReference>
<dbReference type="NCBIfam" id="TIGR00459">
    <property type="entry name" value="aspS_bact"/>
    <property type="match status" value="1"/>
</dbReference>
<gene>
    <name evidence="7" type="primary">aspS</name>
    <name evidence="9" type="ORF">PMO31116_00864</name>
</gene>
<dbReference type="Gene3D" id="3.30.930.10">
    <property type="entry name" value="Bira Bifunctional Protein, Domain 2"/>
    <property type="match status" value="1"/>
</dbReference>
<dbReference type="SUPFAM" id="SSF55261">
    <property type="entry name" value="GAD domain-like"/>
    <property type="match status" value="1"/>
</dbReference>
<dbReference type="CDD" id="cd00777">
    <property type="entry name" value="AspRS_core"/>
    <property type="match status" value="1"/>
</dbReference>
<dbReference type="InterPro" id="IPR002312">
    <property type="entry name" value="Asp/Asn-tRNA-synth_IIb"/>
</dbReference>
<dbReference type="PANTHER" id="PTHR22594:SF5">
    <property type="entry name" value="ASPARTATE--TRNA LIGASE, MITOCHONDRIAL"/>
    <property type="match status" value="1"/>
</dbReference>
<dbReference type="InterPro" id="IPR047089">
    <property type="entry name" value="Asp-tRNA-ligase_1_N"/>
</dbReference>
<dbReference type="HAMAP" id="MF_00044">
    <property type="entry name" value="Asp_tRNA_synth_type1"/>
    <property type="match status" value="1"/>
</dbReference>
<keyword evidence="5 7" id="KW-0648">Protein biosynthesis</keyword>
<feature type="binding site" evidence="7">
    <location>
        <position position="229"/>
    </location>
    <ligand>
        <name>ATP</name>
        <dbReference type="ChEBI" id="CHEBI:30616"/>
    </ligand>
</feature>
<organism evidence="9 10">
    <name type="scientific">Pandoraea morbifera</name>
    <dbReference type="NCBI Taxonomy" id="2508300"/>
    <lineage>
        <taxon>Bacteria</taxon>
        <taxon>Pseudomonadati</taxon>
        <taxon>Pseudomonadota</taxon>
        <taxon>Betaproteobacteria</taxon>
        <taxon>Burkholderiales</taxon>
        <taxon>Burkholderiaceae</taxon>
        <taxon>Pandoraea</taxon>
    </lineage>
</organism>
<dbReference type="SUPFAM" id="SSF55681">
    <property type="entry name" value="Class II aaRS and biotin synthetases"/>
    <property type="match status" value="1"/>
</dbReference>
<dbReference type="PROSITE" id="PS50862">
    <property type="entry name" value="AA_TRNA_LIGASE_II"/>
    <property type="match status" value="1"/>
</dbReference>
<protein>
    <recommendedName>
        <fullName evidence="7">Aspartate--tRNA(Asp/Asn) ligase</fullName>
        <ecNumber evidence="7">6.1.1.23</ecNumber>
    </recommendedName>
    <alternativeName>
        <fullName evidence="7">Aspartyl-tRNA synthetase</fullName>
        <shortName evidence="7">AspRS</shortName>
    </alternativeName>
    <alternativeName>
        <fullName evidence="7">Non-discriminating aspartyl-tRNA synthetase</fullName>
        <shortName evidence="7">ND-AspRS</shortName>
    </alternativeName>
</protein>
<dbReference type="InterPro" id="IPR004115">
    <property type="entry name" value="GAD-like_sf"/>
</dbReference>
<evidence type="ECO:0000256" key="1">
    <source>
        <dbReference type="ARBA" id="ARBA00006303"/>
    </source>
</evidence>
<dbReference type="GO" id="GO:0004815">
    <property type="term" value="F:aspartate-tRNA ligase activity"/>
    <property type="evidence" value="ECO:0007669"/>
    <property type="project" value="UniProtKB-UniRule"/>
</dbReference>
<dbReference type="GO" id="GO:0050560">
    <property type="term" value="F:aspartate-tRNA(Asn) ligase activity"/>
    <property type="evidence" value="ECO:0007669"/>
    <property type="project" value="UniProtKB-EC"/>
</dbReference>
<feature type="binding site" evidence="7">
    <location>
        <position position="220"/>
    </location>
    <ligand>
        <name>L-aspartate</name>
        <dbReference type="ChEBI" id="CHEBI:29991"/>
    </ligand>
</feature>
<dbReference type="GO" id="GO:0003676">
    <property type="term" value="F:nucleic acid binding"/>
    <property type="evidence" value="ECO:0007669"/>
    <property type="project" value="InterPro"/>
</dbReference>
<feature type="binding site" evidence="7">
    <location>
        <begin position="543"/>
        <end position="546"/>
    </location>
    <ligand>
        <name>ATP</name>
        <dbReference type="ChEBI" id="CHEBI:30616"/>
    </ligand>
</feature>
<dbReference type="GO" id="GO:0005737">
    <property type="term" value="C:cytoplasm"/>
    <property type="evidence" value="ECO:0007669"/>
    <property type="project" value="UniProtKB-SubCell"/>
</dbReference>
<evidence type="ECO:0000256" key="3">
    <source>
        <dbReference type="ARBA" id="ARBA00022741"/>
    </source>
</evidence>
<proteinExistence type="inferred from homology"/>
<feature type="domain" description="Aminoacyl-transfer RNA synthetases class-II family profile" evidence="8">
    <location>
        <begin position="141"/>
        <end position="564"/>
    </location>
</feature>
<feature type="region of interest" description="Aspartate" evidence="7">
    <location>
        <begin position="198"/>
        <end position="201"/>
    </location>
</feature>
<feature type="binding site" evidence="7">
    <location>
        <position position="457"/>
    </location>
    <ligand>
        <name>L-aspartate</name>
        <dbReference type="ChEBI" id="CHEBI:29991"/>
    </ligand>
</feature>
<name>A0A5E4SNF4_9BURK</name>
<dbReference type="EMBL" id="CABPSD010000002">
    <property type="protein sequence ID" value="VVD76433.1"/>
    <property type="molecule type" value="Genomic_DNA"/>
</dbReference>
<comment type="function">
    <text evidence="7">Aspartyl-tRNA synthetase with relaxed tRNA specificity since it is able to aspartylate not only its cognate tRNA(Asp) but also tRNA(Asn). Reaction proceeds in two steps: L-aspartate is first activated by ATP to form Asp-AMP and then transferred to the acceptor end of tRNA(Asp/Asn).</text>
</comment>
<feature type="binding site" evidence="7">
    <location>
        <position position="174"/>
    </location>
    <ligand>
        <name>L-aspartate</name>
        <dbReference type="ChEBI" id="CHEBI:29991"/>
    </ligand>
</feature>
<dbReference type="InterPro" id="IPR004364">
    <property type="entry name" value="Aa-tRNA-synt_II"/>
</dbReference>
<keyword evidence="7" id="KW-0963">Cytoplasm</keyword>
<dbReference type="GO" id="GO:0006422">
    <property type="term" value="P:aspartyl-tRNA aminoacylation"/>
    <property type="evidence" value="ECO:0007669"/>
    <property type="project" value="UniProtKB-UniRule"/>
</dbReference>
<evidence type="ECO:0000313" key="10">
    <source>
        <dbReference type="Proteomes" id="UP000368474"/>
    </source>
</evidence>
<dbReference type="GO" id="GO:0005524">
    <property type="term" value="F:ATP binding"/>
    <property type="evidence" value="ECO:0007669"/>
    <property type="project" value="UniProtKB-UniRule"/>
</dbReference>
<dbReference type="InterPro" id="IPR029351">
    <property type="entry name" value="GAD_dom"/>
</dbReference>
<dbReference type="InterPro" id="IPR004524">
    <property type="entry name" value="Asp-tRNA-ligase_1"/>
</dbReference>
<dbReference type="InterPro" id="IPR004365">
    <property type="entry name" value="NA-bd_OB_tRNA"/>
</dbReference>